<dbReference type="GeneID" id="96084237"/>
<sequence length="173" mass="19239">MNGRASMAALDNKSSWPPTFDDLGSFGTAVMMWEGERRAVKLFDGLGVGALLIASQTFTPNISPHPKNLEFASAALSLGFRVQLPREARDKAVVLPPYLQHYRTFDLRTEYQRPRAFNELGWILLDAKSCEELHRESILVGRSAIRLPIRSETLCACLSKRQDAPSYLEGATG</sequence>
<evidence type="ECO:0000313" key="2">
    <source>
        <dbReference type="Proteomes" id="UP001578633"/>
    </source>
</evidence>
<organism evidence="1 2">
    <name type="scientific">Alternaria dauci</name>
    <dbReference type="NCBI Taxonomy" id="48095"/>
    <lineage>
        <taxon>Eukaryota</taxon>
        <taxon>Fungi</taxon>
        <taxon>Dikarya</taxon>
        <taxon>Ascomycota</taxon>
        <taxon>Pezizomycotina</taxon>
        <taxon>Dothideomycetes</taxon>
        <taxon>Pleosporomycetidae</taxon>
        <taxon>Pleosporales</taxon>
        <taxon>Pleosporineae</taxon>
        <taxon>Pleosporaceae</taxon>
        <taxon>Alternaria</taxon>
        <taxon>Alternaria sect. Porri</taxon>
    </lineage>
</organism>
<accession>A0ABR3UN98</accession>
<evidence type="ECO:0000313" key="1">
    <source>
        <dbReference type="EMBL" id="KAL1797309.1"/>
    </source>
</evidence>
<dbReference type="Proteomes" id="UP001578633">
    <property type="component" value="Chromosome 3"/>
</dbReference>
<protein>
    <submittedName>
        <fullName evidence="1">Uncharacterized protein</fullName>
    </submittedName>
</protein>
<name>A0ABR3UN98_9PLEO</name>
<gene>
    <name evidence="1" type="ORF">ACET3X_003915</name>
</gene>
<comment type="caution">
    <text evidence="1">The sequence shown here is derived from an EMBL/GenBank/DDBJ whole genome shotgun (WGS) entry which is preliminary data.</text>
</comment>
<proteinExistence type="predicted"/>
<dbReference type="EMBL" id="JBHGVX010000003">
    <property type="protein sequence ID" value="KAL1797309.1"/>
    <property type="molecule type" value="Genomic_DNA"/>
</dbReference>
<dbReference type="RefSeq" id="XP_069307893.1">
    <property type="nucleotide sequence ID" value="XM_069450063.1"/>
</dbReference>
<keyword evidence="2" id="KW-1185">Reference proteome</keyword>
<reference evidence="1 2" key="1">
    <citation type="submission" date="2024-09" db="EMBL/GenBank/DDBJ databases">
        <title>T2T genomes of carrot and Alternaria dauci and their utility for understanding host-pathogen interaction during carrot leaf blight disease.</title>
        <authorList>
            <person name="Liu W."/>
            <person name="Xu S."/>
            <person name="Ou C."/>
            <person name="Liu X."/>
            <person name="Zhuang F."/>
            <person name="Deng X.W."/>
        </authorList>
    </citation>
    <scope>NUCLEOTIDE SEQUENCE [LARGE SCALE GENOMIC DNA]</scope>
    <source>
        <strain evidence="1 2">A2016</strain>
    </source>
</reference>